<dbReference type="EMBL" id="QXGD01000497">
    <property type="protein sequence ID" value="KAE9237044.1"/>
    <property type="molecule type" value="Genomic_DNA"/>
</dbReference>
<organism evidence="2 7">
    <name type="scientific">Phytophthora fragariae</name>
    <dbReference type="NCBI Taxonomy" id="53985"/>
    <lineage>
        <taxon>Eukaryota</taxon>
        <taxon>Sar</taxon>
        <taxon>Stramenopiles</taxon>
        <taxon>Oomycota</taxon>
        <taxon>Peronosporomycetes</taxon>
        <taxon>Peronosporales</taxon>
        <taxon>Peronosporaceae</taxon>
        <taxon>Phytophthora</taxon>
    </lineage>
</organism>
<dbReference type="EMBL" id="QXGF01000508">
    <property type="protein sequence ID" value="KAE8939177.1"/>
    <property type="molecule type" value="Genomic_DNA"/>
</dbReference>
<evidence type="ECO:0000313" key="1">
    <source>
        <dbReference type="EMBL" id="KAE8939177.1"/>
    </source>
</evidence>
<gene>
    <name evidence="4" type="ORF">PF002_g11058</name>
    <name evidence="1" type="ORF">PF009_g10979</name>
    <name evidence="3" type="ORF">PF010_g6173</name>
    <name evidence="2" type="ORF">PF011_g32400</name>
</gene>
<comment type="caution">
    <text evidence="2">The sequence shown here is derived from an EMBL/GenBank/DDBJ whole genome shotgun (WGS) entry which is preliminary data.</text>
</comment>
<dbReference type="EMBL" id="QXFX01000243">
    <property type="protein sequence ID" value="KAE9124005.1"/>
    <property type="molecule type" value="Genomic_DNA"/>
</dbReference>
<accession>A0A6A3G957</accession>
<evidence type="ECO:0000313" key="2">
    <source>
        <dbReference type="EMBL" id="KAE8953473.1"/>
    </source>
</evidence>
<dbReference type="Proteomes" id="UP000460718">
    <property type="component" value="Unassembled WGS sequence"/>
</dbReference>
<evidence type="ECO:0000313" key="6">
    <source>
        <dbReference type="Proteomes" id="UP000440367"/>
    </source>
</evidence>
<name>A0A6A3G957_9STRA</name>
<evidence type="ECO:0000313" key="8">
    <source>
        <dbReference type="Proteomes" id="UP000488956"/>
    </source>
</evidence>
<reference evidence="7 8" key="1">
    <citation type="submission" date="2018-09" db="EMBL/GenBank/DDBJ databases">
        <title>Genomic investigation of the strawberry pathogen Phytophthora fragariae indicates pathogenicity is determined by transcriptional variation in three key races.</title>
        <authorList>
            <person name="Adams T.M."/>
            <person name="Armitage A.D."/>
            <person name="Sobczyk M.K."/>
            <person name="Bates H.J."/>
            <person name="Dunwell J.M."/>
            <person name="Nellist C.F."/>
            <person name="Harrison R.J."/>
        </authorList>
    </citation>
    <scope>NUCLEOTIDE SEQUENCE [LARGE SCALE GENOMIC DNA]</scope>
    <source>
        <strain evidence="4 6">BC-1</strain>
        <strain evidence="1 5">NOV-9</strain>
        <strain evidence="3 8">ONT-3</strain>
        <strain evidence="2 7">SCRP245</strain>
    </source>
</reference>
<dbReference type="Proteomes" id="UP000488956">
    <property type="component" value="Unassembled WGS sequence"/>
</dbReference>
<dbReference type="Proteomes" id="UP000440367">
    <property type="component" value="Unassembled WGS sequence"/>
</dbReference>
<evidence type="ECO:0000313" key="5">
    <source>
        <dbReference type="Proteomes" id="UP000429523"/>
    </source>
</evidence>
<proteinExistence type="predicted"/>
<dbReference type="Proteomes" id="UP000429523">
    <property type="component" value="Unassembled WGS sequence"/>
</dbReference>
<dbReference type="AlphaFoldDB" id="A0A6A3G957"/>
<evidence type="ECO:0000313" key="3">
    <source>
        <dbReference type="EMBL" id="KAE9124005.1"/>
    </source>
</evidence>
<sequence length="95" mass="10711">MVMAKVGCTSVSDSPRRFKQLVKGNREYPQVAAGLRIQVEFTAEDRPEYDSPYTLEGNVHKVMADYYMGASFSGSTVKARSATKAHRLRCFCKKR</sequence>
<evidence type="ECO:0000313" key="4">
    <source>
        <dbReference type="EMBL" id="KAE9237044.1"/>
    </source>
</evidence>
<protein>
    <submittedName>
        <fullName evidence="2">Uncharacterized protein</fullName>
    </submittedName>
</protein>
<dbReference type="EMBL" id="QXFW01009885">
    <property type="protein sequence ID" value="KAE8953473.1"/>
    <property type="molecule type" value="Genomic_DNA"/>
</dbReference>
<evidence type="ECO:0000313" key="7">
    <source>
        <dbReference type="Proteomes" id="UP000460718"/>
    </source>
</evidence>